<gene>
    <name evidence="10" type="ORF">SKAU_G00079160</name>
</gene>
<keyword evidence="3" id="KW-0805">Transcription regulation</keyword>
<keyword evidence="2" id="KW-0217">Developmental protein</keyword>
<feature type="region of interest" description="Disordered" evidence="8">
    <location>
        <begin position="1"/>
        <end position="55"/>
    </location>
</feature>
<evidence type="ECO:0000256" key="7">
    <source>
        <dbReference type="PROSITE-ProRule" id="PRU00089"/>
    </source>
</evidence>
<feature type="compositionally biased region" description="Basic residues" evidence="8">
    <location>
        <begin position="22"/>
        <end position="34"/>
    </location>
</feature>
<feature type="DNA-binding region" description="Fork-head" evidence="7">
    <location>
        <begin position="181"/>
        <end position="284"/>
    </location>
</feature>
<keyword evidence="6 7" id="KW-0539">Nucleus</keyword>
<dbReference type="CDD" id="cd20056">
    <property type="entry name" value="FH_FOXN1"/>
    <property type="match status" value="1"/>
</dbReference>
<dbReference type="AlphaFoldDB" id="A0A9Q1FVB3"/>
<dbReference type="InterPro" id="IPR047401">
    <property type="entry name" value="FH_FOXN1"/>
</dbReference>
<dbReference type="PROSITE" id="PS50039">
    <property type="entry name" value="FORK_HEAD_3"/>
    <property type="match status" value="1"/>
</dbReference>
<evidence type="ECO:0000259" key="9">
    <source>
        <dbReference type="PROSITE" id="PS50039"/>
    </source>
</evidence>
<feature type="region of interest" description="Disordered" evidence="8">
    <location>
        <begin position="343"/>
        <end position="362"/>
    </location>
</feature>
<dbReference type="SUPFAM" id="SSF46785">
    <property type="entry name" value="Winged helix' DNA-binding domain"/>
    <property type="match status" value="1"/>
</dbReference>
<protein>
    <recommendedName>
        <fullName evidence="9">Fork-head domain-containing protein</fullName>
    </recommendedName>
</protein>
<dbReference type="PANTHER" id="PTHR46721">
    <property type="entry name" value="FORKHEAD BOX PROTEIN N1"/>
    <property type="match status" value="1"/>
</dbReference>
<dbReference type="FunFam" id="1.10.10.10:FF:000122">
    <property type="entry name" value="Forkhead box protein N1"/>
    <property type="match status" value="1"/>
</dbReference>
<dbReference type="PROSITE" id="PS00658">
    <property type="entry name" value="FORK_HEAD_2"/>
    <property type="match status" value="1"/>
</dbReference>
<feature type="compositionally biased region" description="Basic and acidic residues" evidence="8">
    <location>
        <begin position="1"/>
        <end position="11"/>
    </location>
</feature>
<dbReference type="InterPro" id="IPR049624">
    <property type="entry name" value="FOXN1_4"/>
</dbReference>
<keyword evidence="5" id="KW-0804">Transcription</keyword>
<dbReference type="GO" id="GO:0005634">
    <property type="term" value="C:nucleus"/>
    <property type="evidence" value="ECO:0007669"/>
    <property type="project" value="UniProtKB-SubCell"/>
</dbReference>
<dbReference type="OrthoDB" id="8942352at2759"/>
<proteinExistence type="predicted"/>
<comment type="caution">
    <text evidence="10">The sequence shown here is derived from an EMBL/GenBank/DDBJ whole genome shotgun (WGS) entry which is preliminary data.</text>
</comment>
<dbReference type="InterPro" id="IPR036388">
    <property type="entry name" value="WH-like_DNA-bd_sf"/>
</dbReference>
<reference evidence="10" key="1">
    <citation type="journal article" date="2023" name="Science">
        <title>Genome structures resolve the early diversification of teleost fishes.</title>
        <authorList>
            <person name="Parey E."/>
            <person name="Louis A."/>
            <person name="Montfort J."/>
            <person name="Bouchez O."/>
            <person name="Roques C."/>
            <person name="Iampietro C."/>
            <person name="Lluch J."/>
            <person name="Castinel A."/>
            <person name="Donnadieu C."/>
            <person name="Desvignes T."/>
            <person name="Floi Bucao C."/>
            <person name="Jouanno E."/>
            <person name="Wen M."/>
            <person name="Mejri S."/>
            <person name="Dirks R."/>
            <person name="Jansen H."/>
            <person name="Henkel C."/>
            <person name="Chen W.J."/>
            <person name="Zahm M."/>
            <person name="Cabau C."/>
            <person name="Klopp C."/>
            <person name="Thompson A.W."/>
            <person name="Robinson-Rechavi M."/>
            <person name="Braasch I."/>
            <person name="Lecointre G."/>
            <person name="Bobe J."/>
            <person name="Postlethwait J.H."/>
            <person name="Berthelot C."/>
            <person name="Roest Crollius H."/>
            <person name="Guiguen Y."/>
        </authorList>
    </citation>
    <scope>NUCLEOTIDE SEQUENCE</scope>
    <source>
        <strain evidence="10">WJC10195</strain>
    </source>
</reference>
<evidence type="ECO:0000256" key="3">
    <source>
        <dbReference type="ARBA" id="ARBA00023015"/>
    </source>
</evidence>
<evidence type="ECO:0000256" key="1">
    <source>
        <dbReference type="ARBA" id="ARBA00004123"/>
    </source>
</evidence>
<comment type="subcellular location">
    <subcellularLocation>
        <location evidence="1 7">Nucleus</location>
    </subcellularLocation>
</comment>
<dbReference type="EMBL" id="JAINUF010000003">
    <property type="protein sequence ID" value="KAJ8367888.1"/>
    <property type="molecule type" value="Genomic_DNA"/>
</dbReference>
<dbReference type="SMART" id="SM00339">
    <property type="entry name" value="FH"/>
    <property type="match status" value="1"/>
</dbReference>
<dbReference type="GO" id="GO:0000981">
    <property type="term" value="F:DNA-binding transcription factor activity, RNA polymerase II-specific"/>
    <property type="evidence" value="ECO:0007669"/>
    <property type="project" value="TreeGrafter"/>
</dbReference>
<dbReference type="InterPro" id="IPR001766">
    <property type="entry name" value="Fork_head_dom"/>
</dbReference>
<keyword evidence="4 7" id="KW-0238">DNA-binding</keyword>
<evidence type="ECO:0000256" key="2">
    <source>
        <dbReference type="ARBA" id="ARBA00022473"/>
    </source>
</evidence>
<evidence type="ECO:0000313" key="11">
    <source>
        <dbReference type="Proteomes" id="UP001152622"/>
    </source>
</evidence>
<accession>A0A9Q1FVB3</accession>
<evidence type="ECO:0000313" key="10">
    <source>
        <dbReference type="EMBL" id="KAJ8367888.1"/>
    </source>
</evidence>
<name>A0A9Q1FVB3_SYNKA</name>
<feature type="domain" description="Fork-head" evidence="9">
    <location>
        <begin position="181"/>
        <end position="284"/>
    </location>
</feature>
<dbReference type="PRINTS" id="PR00053">
    <property type="entry name" value="FORKHEAD"/>
</dbReference>
<dbReference type="InterPro" id="IPR036390">
    <property type="entry name" value="WH_DNA-bd_sf"/>
</dbReference>
<dbReference type="Pfam" id="PF00250">
    <property type="entry name" value="Forkhead"/>
    <property type="match status" value="1"/>
</dbReference>
<dbReference type="InterPro" id="IPR030456">
    <property type="entry name" value="TF_fork_head_CS_2"/>
</dbReference>
<keyword evidence="11" id="KW-1185">Reference proteome</keyword>
<feature type="region of interest" description="Disordered" evidence="8">
    <location>
        <begin position="90"/>
        <end position="134"/>
    </location>
</feature>
<evidence type="ECO:0000256" key="4">
    <source>
        <dbReference type="ARBA" id="ARBA00023125"/>
    </source>
</evidence>
<dbReference type="PANTHER" id="PTHR46721:SF3">
    <property type="entry name" value="FORKHEAD BOX N1"/>
    <property type="match status" value="1"/>
</dbReference>
<evidence type="ECO:0000256" key="6">
    <source>
        <dbReference type="ARBA" id="ARBA00023242"/>
    </source>
</evidence>
<sequence length="478" mass="52417">MHVKTSVREEPAPLPMRDSAPHRLKGGHVERYRRHSADGATADAREGTGHFHPYQRHYSDGGVPRLPPPYPPPRPSPHPTVCFQGMDLPEPLTAAHTHPDHRGQQRAWDPYREGLRPPRGRGAQPKYPESPSQIHSAYTSQHPLQQFPSGMFSVGQSGYSLQCLPPQDRQDSTPIHTLYPKPIYSYSILIFMALRSSRTGSLPVSEIYGFMTEHFPYFKTAPDGWKNSVRHNLSLNKCFEKVENQRGAGGGAGGGASRKGCLWALNPARVEKMQEELHKWRRKDPLTVRKSMARPEELGRLLGENADTQRPVSSHFACPAHLHGPTHLAAPGQTLLSRGRPGFDPPPSFGHSQSGAPGYAFGHSLQSPAPLPFPYPSSGIPREACSLESPAAAQTPPCGAALQAERCRPRTMQELLMDGELCNDIDTLNPTLTDLQLQGNLWEELRDDSLAPDSLQLMPAAASPAPSNHAGALSPCCQ</sequence>
<feature type="compositionally biased region" description="Basic and acidic residues" evidence="8">
    <location>
        <begin position="97"/>
        <end position="116"/>
    </location>
</feature>
<dbReference type="Proteomes" id="UP001152622">
    <property type="component" value="Chromosome 3"/>
</dbReference>
<dbReference type="GO" id="GO:0000976">
    <property type="term" value="F:transcription cis-regulatory region binding"/>
    <property type="evidence" value="ECO:0007669"/>
    <property type="project" value="TreeGrafter"/>
</dbReference>
<organism evidence="10 11">
    <name type="scientific">Synaphobranchus kaupii</name>
    <name type="common">Kaup's arrowtooth eel</name>
    <dbReference type="NCBI Taxonomy" id="118154"/>
    <lineage>
        <taxon>Eukaryota</taxon>
        <taxon>Metazoa</taxon>
        <taxon>Chordata</taxon>
        <taxon>Craniata</taxon>
        <taxon>Vertebrata</taxon>
        <taxon>Euteleostomi</taxon>
        <taxon>Actinopterygii</taxon>
        <taxon>Neopterygii</taxon>
        <taxon>Teleostei</taxon>
        <taxon>Anguilliformes</taxon>
        <taxon>Synaphobranchidae</taxon>
        <taxon>Synaphobranchus</taxon>
    </lineage>
</organism>
<dbReference type="Gene3D" id="1.10.10.10">
    <property type="entry name" value="Winged helix-like DNA-binding domain superfamily/Winged helix DNA-binding domain"/>
    <property type="match status" value="1"/>
</dbReference>
<evidence type="ECO:0000256" key="8">
    <source>
        <dbReference type="SAM" id="MobiDB-lite"/>
    </source>
</evidence>
<evidence type="ECO:0000256" key="5">
    <source>
        <dbReference type="ARBA" id="ARBA00023163"/>
    </source>
</evidence>